<dbReference type="Gene3D" id="3.40.50.2300">
    <property type="match status" value="3"/>
</dbReference>
<dbReference type="CDD" id="cd15047">
    <property type="entry name" value="7tmC_GABA-B-like"/>
    <property type="match status" value="1"/>
</dbReference>
<evidence type="ECO:0000313" key="12">
    <source>
        <dbReference type="EMBL" id="CAB9519883.1"/>
    </source>
</evidence>
<dbReference type="AlphaFoldDB" id="A0A9N8HR90"/>
<keyword evidence="2 10" id="KW-0812">Transmembrane</keyword>
<keyword evidence="7" id="KW-0325">Glycoprotein</keyword>
<feature type="transmembrane region" description="Helical" evidence="10">
    <location>
        <begin position="754"/>
        <end position="776"/>
    </location>
</feature>
<evidence type="ECO:0000313" key="13">
    <source>
        <dbReference type="Proteomes" id="UP001153069"/>
    </source>
</evidence>
<dbReference type="Pfam" id="PF01094">
    <property type="entry name" value="ANF_receptor"/>
    <property type="match status" value="1"/>
</dbReference>
<keyword evidence="5 10" id="KW-0472">Membrane</keyword>
<feature type="transmembrane region" description="Helical" evidence="10">
    <location>
        <begin position="592"/>
        <end position="613"/>
    </location>
</feature>
<feature type="transmembrane region" description="Helical" evidence="10">
    <location>
        <begin position="727"/>
        <end position="748"/>
    </location>
</feature>
<dbReference type="SUPFAM" id="SSF53822">
    <property type="entry name" value="Periplasmic binding protein-like I"/>
    <property type="match status" value="1"/>
</dbReference>
<evidence type="ECO:0000256" key="1">
    <source>
        <dbReference type="ARBA" id="ARBA00004141"/>
    </source>
</evidence>
<dbReference type="GO" id="GO:0007214">
    <property type="term" value="P:gamma-aminobutyric acid signaling pathway"/>
    <property type="evidence" value="ECO:0007669"/>
    <property type="project" value="TreeGrafter"/>
</dbReference>
<keyword evidence="13" id="KW-1185">Reference proteome</keyword>
<evidence type="ECO:0000256" key="9">
    <source>
        <dbReference type="SAM" id="MobiDB-lite"/>
    </source>
</evidence>
<keyword evidence="4" id="KW-0297">G-protein coupled receptor</keyword>
<evidence type="ECO:0000256" key="10">
    <source>
        <dbReference type="SAM" id="Phobius"/>
    </source>
</evidence>
<feature type="domain" description="G-protein coupled receptors family 3 profile" evidence="11">
    <location>
        <begin position="587"/>
        <end position="779"/>
    </location>
</feature>
<evidence type="ECO:0000256" key="8">
    <source>
        <dbReference type="ARBA" id="ARBA00023224"/>
    </source>
</evidence>
<keyword evidence="6 12" id="KW-0675">Receptor</keyword>
<feature type="transmembrane region" description="Helical" evidence="10">
    <location>
        <begin position="634"/>
        <end position="655"/>
    </location>
</feature>
<proteinExistence type="predicted"/>
<dbReference type="InterPro" id="IPR017978">
    <property type="entry name" value="GPCR_3_C"/>
</dbReference>
<accession>A0A9N8HR90</accession>
<evidence type="ECO:0000256" key="5">
    <source>
        <dbReference type="ARBA" id="ARBA00023136"/>
    </source>
</evidence>
<reference evidence="12" key="1">
    <citation type="submission" date="2020-06" db="EMBL/GenBank/DDBJ databases">
        <authorList>
            <consortium name="Plant Systems Biology data submission"/>
        </authorList>
    </citation>
    <scope>NUCLEOTIDE SEQUENCE</scope>
    <source>
        <strain evidence="12">D6</strain>
    </source>
</reference>
<feature type="transmembrane region" description="Helical" evidence="10">
    <location>
        <begin position="688"/>
        <end position="707"/>
    </location>
</feature>
<feature type="region of interest" description="Disordered" evidence="9">
    <location>
        <begin position="831"/>
        <end position="858"/>
    </location>
</feature>
<feature type="transmembrane region" description="Helical" evidence="10">
    <location>
        <begin position="518"/>
        <end position="539"/>
    </location>
</feature>
<comment type="caution">
    <text evidence="12">The sequence shown here is derived from an EMBL/GenBank/DDBJ whole genome shotgun (WGS) entry which is preliminary data.</text>
</comment>
<evidence type="ECO:0000256" key="3">
    <source>
        <dbReference type="ARBA" id="ARBA00022989"/>
    </source>
</evidence>
<evidence type="ECO:0000256" key="2">
    <source>
        <dbReference type="ARBA" id="ARBA00022692"/>
    </source>
</evidence>
<dbReference type="OrthoDB" id="2013289at2759"/>
<dbReference type="GO" id="GO:0004965">
    <property type="term" value="F:G protein-coupled GABA receptor activity"/>
    <property type="evidence" value="ECO:0007669"/>
    <property type="project" value="InterPro"/>
</dbReference>
<dbReference type="EMBL" id="CAICTM010001053">
    <property type="protein sequence ID" value="CAB9519883.1"/>
    <property type="molecule type" value="Genomic_DNA"/>
</dbReference>
<evidence type="ECO:0000256" key="7">
    <source>
        <dbReference type="ARBA" id="ARBA00023180"/>
    </source>
</evidence>
<gene>
    <name evidence="12" type="ORF">SEMRO_1055_G236060.1</name>
</gene>
<dbReference type="InterPro" id="IPR001828">
    <property type="entry name" value="ANF_lig-bd_rcpt"/>
</dbReference>
<dbReference type="InterPro" id="IPR028082">
    <property type="entry name" value="Peripla_BP_I"/>
</dbReference>
<protein>
    <submittedName>
        <fullName evidence="12">Gamma-aminobutyric acid (GABA) B receptor</fullName>
    </submittedName>
</protein>
<dbReference type="Pfam" id="PF00003">
    <property type="entry name" value="7tm_3"/>
    <property type="match status" value="1"/>
</dbReference>
<dbReference type="Proteomes" id="UP001153069">
    <property type="component" value="Unassembled WGS sequence"/>
</dbReference>
<dbReference type="PANTHER" id="PTHR10519:SF20">
    <property type="entry name" value="G-PROTEIN COUPLED RECEPTOR 156-RELATED"/>
    <property type="match status" value="1"/>
</dbReference>
<keyword evidence="3 10" id="KW-1133">Transmembrane helix</keyword>
<feature type="transmembrane region" description="Helical" evidence="10">
    <location>
        <begin position="551"/>
        <end position="572"/>
    </location>
</feature>
<organism evidence="12 13">
    <name type="scientific">Seminavis robusta</name>
    <dbReference type="NCBI Taxonomy" id="568900"/>
    <lineage>
        <taxon>Eukaryota</taxon>
        <taxon>Sar</taxon>
        <taxon>Stramenopiles</taxon>
        <taxon>Ochrophyta</taxon>
        <taxon>Bacillariophyta</taxon>
        <taxon>Bacillariophyceae</taxon>
        <taxon>Bacillariophycidae</taxon>
        <taxon>Naviculales</taxon>
        <taxon>Naviculaceae</taxon>
        <taxon>Seminavis</taxon>
    </lineage>
</organism>
<dbReference type="PANTHER" id="PTHR10519">
    <property type="entry name" value="GABA-B RECEPTOR"/>
    <property type="match status" value="1"/>
</dbReference>
<dbReference type="GO" id="GO:0038039">
    <property type="term" value="C:G protein-coupled receptor heterodimeric complex"/>
    <property type="evidence" value="ECO:0007669"/>
    <property type="project" value="TreeGrafter"/>
</dbReference>
<evidence type="ECO:0000256" key="4">
    <source>
        <dbReference type="ARBA" id="ARBA00023040"/>
    </source>
</evidence>
<comment type="subcellular location">
    <subcellularLocation>
        <location evidence="1">Membrane</location>
        <topology evidence="1">Multi-pass membrane protein</topology>
    </subcellularLocation>
</comment>
<keyword evidence="8" id="KW-0807">Transducer</keyword>
<name>A0A9N8HR90_9STRA</name>
<evidence type="ECO:0000256" key="6">
    <source>
        <dbReference type="ARBA" id="ARBA00023170"/>
    </source>
</evidence>
<dbReference type="InterPro" id="IPR002455">
    <property type="entry name" value="GPCR3_GABA-B"/>
</dbReference>
<sequence length="858" mass="94869">MEATPSYIDRVIRGQDEGTSATCNSSEYMRQGHLLALNGYTTLQQTYNATTGSSSTKRRRRIDDKFMGITVSAFLAWHDFEERRGHVLPHLPQLIGDDCDFHWTLEIRDPKFSQAEAIRQALAATVHSSSTNPFAVVGPLFSSVTKTVNTVLGGGLGVAQISGEAMSDSLNSAPLFARTIPNTQVQAEATMAYLVGQLGVTRIASLFYVDDTYGVEFDANLNRAAKQYAIDAQHNNQGISTVTILRFAILRSKPNNGILETLLDLQQSQVRYIVAALEDVDYAPVVKQAHQLGIMGLGQSEDYAWFFQGFSDWTDPVFGHKDPALAKALHGVGIVYLHLEQNIALNTAMKRFQEAPALQQMLIARTKEPEQFQNYTFPANKFLQQYQYYTYDAVIALGLAACQTPGNFTGEQLHQQLLQLEFDGVSGHVSFDPITGTRTANSSMVHISNLILSNDNSSRNRIGGSKYYYDSRVVAVVTGGNISLQTDNPFVYASNSTIPPDVYPPMTNHNYNLIPTSLQIVGLAIAAMIVLLSLGFMTWTIRNRTKFVLTAAQPVFLVQLCLGTLVMATSIVPMSFQGETSTPALNVACMSIPWLWIVGFVMALSAIVSKTWRLEQLMEGARELRRVQVQPGDVLKPFAMLLVWCVSMLIGWTLVAPNTYQRIFLHGYDEFGRTTSSYGTCTSTDPKLAFIFQVLIGLGNFVGILFASFECYKVRDESTYYSEARSLGWSMASLLETAIVFSPLLIAMRSNPSAYFVSMAVMVAIICLSFLLPIFVPKIQRRGASYQDAKEDERRTKELNNLLLSLESGADLFADDVSVGSRRGTMHLVRHDSDAGSHCSSKRSHKSLPFVRPGPVVR</sequence>
<dbReference type="PROSITE" id="PS50259">
    <property type="entry name" value="G_PROTEIN_RECEP_F3_4"/>
    <property type="match status" value="1"/>
</dbReference>
<evidence type="ECO:0000259" key="11">
    <source>
        <dbReference type="PROSITE" id="PS50259"/>
    </source>
</evidence>